<dbReference type="Proteomes" id="UP001152749">
    <property type="component" value="Chromosome"/>
</dbReference>
<dbReference type="InterPro" id="IPR016181">
    <property type="entry name" value="Acyl_CoA_acyltransferase"/>
</dbReference>
<dbReference type="EMBL" id="OX336425">
    <property type="protein sequence ID" value="CAI2767070.1"/>
    <property type="molecule type" value="Genomic_DNA"/>
</dbReference>
<protein>
    <submittedName>
        <fullName evidence="1">Uncharacterized protein</fullName>
    </submittedName>
</protein>
<reference evidence="1" key="1">
    <citation type="submission" date="2022-09" db="EMBL/GenBank/DDBJ databases">
        <authorList>
            <person name="Duchaud E."/>
        </authorList>
    </citation>
    <scope>NUCLEOTIDE SEQUENCE</scope>
    <source>
        <strain evidence="1">TRV642</strain>
    </source>
</reference>
<name>A0A9W4X3I5_9FLAO</name>
<dbReference type="SUPFAM" id="SSF55729">
    <property type="entry name" value="Acyl-CoA N-acyltransferases (Nat)"/>
    <property type="match status" value="1"/>
</dbReference>
<gene>
    <name evidence="1" type="ORF">TRV642_2175</name>
</gene>
<dbReference type="RefSeq" id="WP_263362952.1">
    <property type="nucleotide sequence ID" value="NZ_OX336425.1"/>
</dbReference>
<dbReference type="AlphaFoldDB" id="A0A9W4X3I5"/>
<evidence type="ECO:0000313" key="1">
    <source>
        <dbReference type="EMBL" id="CAI2767070.1"/>
    </source>
</evidence>
<dbReference type="Gene3D" id="3.40.630.30">
    <property type="match status" value="1"/>
</dbReference>
<proteinExistence type="predicted"/>
<sequence>MKLAKNHHTEISQNDILLMSKFVVTENFNHHSNEILPGHYQNDIDAVYKEEMGFLENSKIFAFKNDLGDLMGTIRVLKWDFITPLPIQKMFGINPFICAEGNAINEIWHIGRFAIKKGVRDVNLLKKLLVCAIAPVCQHKDNMAFAEIDAKLLRVLTLMGIKAKVVGKSIEYLGSETIPVSMSYAGLIDFYNENKDLVTPEDFELSTPNSKLPNKVVFDANKLNYTLV</sequence>
<dbReference type="KEGG" id="fcs:TRV642_2175"/>
<accession>A0A9W4X3I5</accession>
<evidence type="ECO:0000313" key="2">
    <source>
        <dbReference type="Proteomes" id="UP001152749"/>
    </source>
</evidence>
<organism evidence="1 2">
    <name type="scientific">Flavobacterium collinsii</name>
    <dbReference type="NCBI Taxonomy" id="1114861"/>
    <lineage>
        <taxon>Bacteria</taxon>
        <taxon>Pseudomonadati</taxon>
        <taxon>Bacteroidota</taxon>
        <taxon>Flavobacteriia</taxon>
        <taxon>Flavobacteriales</taxon>
        <taxon>Flavobacteriaceae</taxon>
        <taxon>Flavobacterium</taxon>
    </lineage>
</organism>